<dbReference type="PROSITE" id="PS50109">
    <property type="entry name" value="HIS_KIN"/>
    <property type="match status" value="1"/>
</dbReference>
<dbReference type="EC" id="2.7.13.3" evidence="2"/>
<dbReference type="Gene3D" id="3.30.565.10">
    <property type="entry name" value="Histidine kinase-like ATPase, C-terminal domain"/>
    <property type="match status" value="1"/>
</dbReference>
<reference evidence="7 8" key="1">
    <citation type="submission" date="2012-12" db="EMBL/GenBank/DDBJ databases">
        <title>Genome assembly of Fulvivirga imtechensis AK7.</title>
        <authorList>
            <person name="Nupur N."/>
            <person name="Khatri I."/>
            <person name="Kumar R."/>
            <person name="Subramanian S."/>
            <person name="Pinnaka A."/>
        </authorList>
    </citation>
    <scope>NUCLEOTIDE SEQUENCE [LARGE SCALE GENOMIC DNA]</scope>
    <source>
        <strain evidence="7 8">AK7</strain>
    </source>
</reference>
<accession>L8JRT0</accession>
<dbReference type="InterPro" id="IPR029016">
    <property type="entry name" value="GAF-like_dom_sf"/>
</dbReference>
<dbReference type="InterPro" id="IPR015943">
    <property type="entry name" value="WD40/YVTN_repeat-like_dom_sf"/>
</dbReference>
<feature type="transmembrane region" description="Helical" evidence="5">
    <location>
        <begin position="795"/>
        <end position="819"/>
    </location>
</feature>
<dbReference type="PRINTS" id="PR00344">
    <property type="entry name" value="BCTRLSENSOR"/>
</dbReference>
<dbReference type="Proteomes" id="UP000011135">
    <property type="component" value="Unassembled WGS sequence"/>
</dbReference>
<keyword evidence="5" id="KW-0472">Membrane</keyword>
<sequence>MAYLCHQLTWAQSDDIRFERLSGKGLSQNTIVSITQDEKGYLWIGTQDGLNKFDGYQFTVYSSEVNNSNSLIHNYLNSVALYNKDHLVIGSAGGLDILNIEREEFRHFHTHNGEQLRFSAKGVNSLFVDENEILWLGSINGLYRIDSLKGEMHHFTHKGDDPESISNNNVTCITRASDGTLWVGTENGLNWLDRSGEVFHRYQNDSINQKLTDNYITAIYEDRRGRIWVGTVNGLNLYKPATNEFEHFFADKKNSSSLTDSRITVLFHDSKDHFWVGTRDGLNRLVEVDKGIEFFHYNHIENDPNTLSNGWISSIFEDRTNVLWVGTYFGGLNKYNLEGSKFKTTRHNQEDPNTISSKIVRGILKDAEGNVWVGANPGLSKIDRKTGKVTRFFHDPNNPNSLPDDQIRSLCFDNNGLLWIGTRNKGLCTFNPSTGVFTTIRHSPNNPYSYSGTDVRVIYKDRHGDLWLGSDGQGLFHYEMSTGNFYNYKPKNDNPNSISSLYVYYAIREDHDGNLWVGTWEGLNMLNRKTGEWKRYLHDQNNASSLADDYVKAVLIDRNNDVWIATAGKGLDKLVDRQKGIFEHYTIKDGLANNHTYGLLEDNDGNIWISTNNGLSKFDPAQKSFKNYEKKDGLQDNEFNSGAFYKAEDGELFFGGINGFNAFFPEEIEDNQLQPQVVITDIQLFNKSVGIRDTSAQLYLDRHISYTDTITLDYDQKVISFEFASLHYSNPGKNQYAYMMEGFNEDWINTSADKRFVTYTNLAPGRYTFKVKATNNDGIWAEEPAKLAIIVTPPFWLTSWFIILSAFLLVGLVLSIHSFKVRNIKRQKRILEKLVAERIEELDSKNKLLHEQNDEILASNEELEAIQDEIVAQNEELARQKQELEKSYEDIRTISEIGNEIASMLDFEKIIERVYEHVNNLMDATEFGIGIYNINEKTIHFALYIFESRRLQGFTAPVDVDRFTSWSIRNKKPVWIGNVQNEYHHYLKSLDEFENDSTLLESIICIPLIVEGRIMGVVSVQSPKPNAYSQYQFDMLNALSTYIAVGLDNSNAYKSLEDKIEERTRDLNNTYLELLAANKNFDEFTYRSAHDLRGPVARLLGLCHLGKLEVNDATGLKFIEYLEKVAFEMDRMLSRLLRTHQSKKSQVSKGFIDIKKALDDILQSIAKTDKIEDISFDIEINPEVRLESDQALFSILLENVLQNAVRYQAPEKNEKKIIVRAWRDQDENQTVISVADNGIGIPAEQQAKVFDMFFIGTEASKGSGLGLYEAKLIAEKLGGEIVVERSDGECTEFRIFMN</sequence>
<dbReference type="SMART" id="SM00387">
    <property type="entry name" value="HATPase_c"/>
    <property type="match status" value="1"/>
</dbReference>
<evidence type="ECO:0000256" key="3">
    <source>
        <dbReference type="ARBA" id="ARBA00022553"/>
    </source>
</evidence>
<keyword evidence="5" id="KW-0812">Transmembrane</keyword>
<dbReference type="Gene3D" id="2.130.10.10">
    <property type="entry name" value="YVTN repeat-like/Quinoprotein amine dehydrogenase"/>
    <property type="match status" value="4"/>
</dbReference>
<comment type="catalytic activity">
    <reaction evidence="1">
        <text>ATP + protein L-histidine = ADP + protein N-phospho-L-histidine.</text>
        <dbReference type="EC" id="2.7.13.3"/>
    </reaction>
</comment>
<dbReference type="InterPro" id="IPR004358">
    <property type="entry name" value="Sig_transdc_His_kin-like_C"/>
</dbReference>
<dbReference type="InterPro" id="IPR005467">
    <property type="entry name" value="His_kinase_dom"/>
</dbReference>
<dbReference type="FunFam" id="2.60.40.10:FF:000791">
    <property type="entry name" value="Two-component system sensor histidine kinase/response regulator"/>
    <property type="match status" value="1"/>
</dbReference>
<dbReference type="InterPro" id="IPR011123">
    <property type="entry name" value="Y_Y_Y"/>
</dbReference>
<dbReference type="Pfam" id="PF07495">
    <property type="entry name" value="Y_Y_Y"/>
    <property type="match status" value="1"/>
</dbReference>
<dbReference type="InterPro" id="IPR036097">
    <property type="entry name" value="HisK_dim/P_sf"/>
</dbReference>
<evidence type="ECO:0000256" key="4">
    <source>
        <dbReference type="SAM" id="Coils"/>
    </source>
</evidence>
<evidence type="ECO:0000313" key="7">
    <source>
        <dbReference type="EMBL" id="ELR71671.1"/>
    </source>
</evidence>
<dbReference type="eggNOG" id="COG4251">
    <property type="taxonomic scope" value="Bacteria"/>
</dbReference>
<dbReference type="Gene3D" id="3.30.450.40">
    <property type="match status" value="1"/>
</dbReference>
<dbReference type="EMBL" id="AMZN01000034">
    <property type="protein sequence ID" value="ELR71671.1"/>
    <property type="molecule type" value="Genomic_DNA"/>
</dbReference>
<keyword evidence="3" id="KW-0597">Phosphoprotein</keyword>
<feature type="coiled-coil region" evidence="4">
    <location>
        <begin position="849"/>
        <end position="894"/>
    </location>
</feature>
<dbReference type="CDD" id="cd00146">
    <property type="entry name" value="PKD"/>
    <property type="match status" value="1"/>
</dbReference>
<dbReference type="SUPFAM" id="SSF63829">
    <property type="entry name" value="Calcium-dependent phosphotriesterase"/>
    <property type="match status" value="3"/>
</dbReference>
<keyword evidence="8" id="KW-1185">Reference proteome</keyword>
<dbReference type="SUPFAM" id="SSF55781">
    <property type="entry name" value="GAF domain-like"/>
    <property type="match status" value="1"/>
</dbReference>
<dbReference type="Gene3D" id="2.60.40.10">
    <property type="entry name" value="Immunoglobulins"/>
    <property type="match status" value="1"/>
</dbReference>
<dbReference type="SMART" id="SM00065">
    <property type="entry name" value="GAF"/>
    <property type="match status" value="1"/>
</dbReference>
<dbReference type="InterPro" id="IPR013783">
    <property type="entry name" value="Ig-like_fold"/>
</dbReference>
<dbReference type="PANTHER" id="PTHR43547:SF2">
    <property type="entry name" value="HYBRID SIGNAL TRANSDUCTION HISTIDINE KINASE C"/>
    <property type="match status" value="1"/>
</dbReference>
<evidence type="ECO:0000313" key="8">
    <source>
        <dbReference type="Proteomes" id="UP000011135"/>
    </source>
</evidence>
<dbReference type="STRING" id="1237149.C900_02407"/>
<evidence type="ECO:0000256" key="5">
    <source>
        <dbReference type="SAM" id="Phobius"/>
    </source>
</evidence>
<dbReference type="GO" id="GO:0000155">
    <property type="term" value="F:phosphorelay sensor kinase activity"/>
    <property type="evidence" value="ECO:0007669"/>
    <property type="project" value="InterPro"/>
</dbReference>
<dbReference type="PANTHER" id="PTHR43547">
    <property type="entry name" value="TWO-COMPONENT HISTIDINE KINASE"/>
    <property type="match status" value="1"/>
</dbReference>
<dbReference type="Pfam" id="PF07494">
    <property type="entry name" value="Reg_prop"/>
    <property type="match status" value="7"/>
</dbReference>
<dbReference type="PATRIC" id="fig|1237149.3.peg.2273"/>
<dbReference type="Gene3D" id="1.10.287.130">
    <property type="match status" value="1"/>
</dbReference>
<dbReference type="InterPro" id="IPR003594">
    <property type="entry name" value="HATPase_dom"/>
</dbReference>
<dbReference type="eggNOG" id="COG3292">
    <property type="taxonomic scope" value="Bacteria"/>
</dbReference>
<gene>
    <name evidence="7" type="ORF">C900_02407</name>
</gene>
<evidence type="ECO:0000256" key="2">
    <source>
        <dbReference type="ARBA" id="ARBA00012438"/>
    </source>
</evidence>
<evidence type="ECO:0000256" key="1">
    <source>
        <dbReference type="ARBA" id="ARBA00000085"/>
    </source>
</evidence>
<dbReference type="InterPro" id="IPR036890">
    <property type="entry name" value="HATPase_C_sf"/>
</dbReference>
<evidence type="ECO:0000259" key="6">
    <source>
        <dbReference type="PROSITE" id="PS50109"/>
    </source>
</evidence>
<protein>
    <recommendedName>
        <fullName evidence="2">histidine kinase</fullName>
        <ecNumber evidence="2">2.7.13.3</ecNumber>
    </recommendedName>
</protein>
<keyword evidence="4" id="KW-0175">Coiled coil</keyword>
<dbReference type="InterPro" id="IPR011110">
    <property type="entry name" value="Reg_prop"/>
</dbReference>
<organism evidence="7 8">
    <name type="scientific">Fulvivirga imtechensis AK7</name>
    <dbReference type="NCBI Taxonomy" id="1237149"/>
    <lineage>
        <taxon>Bacteria</taxon>
        <taxon>Pseudomonadati</taxon>
        <taxon>Bacteroidota</taxon>
        <taxon>Cytophagia</taxon>
        <taxon>Cytophagales</taxon>
        <taxon>Fulvivirgaceae</taxon>
        <taxon>Fulvivirga</taxon>
    </lineage>
</organism>
<keyword evidence="5" id="KW-1133">Transmembrane helix</keyword>
<dbReference type="Pfam" id="PF02518">
    <property type="entry name" value="HATPase_c"/>
    <property type="match status" value="1"/>
</dbReference>
<dbReference type="RefSeq" id="WP_009579815.1">
    <property type="nucleotide sequence ID" value="NZ_AMZN01000034.1"/>
</dbReference>
<dbReference type="CDD" id="cd00075">
    <property type="entry name" value="HATPase"/>
    <property type="match status" value="1"/>
</dbReference>
<comment type="caution">
    <text evidence="7">The sequence shown here is derived from an EMBL/GenBank/DDBJ whole genome shotgun (WGS) entry which is preliminary data.</text>
</comment>
<name>L8JRT0_9BACT</name>
<dbReference type="SUPFAM" id="SSF55874">
    <property type="entry name" value="ATPase domain of HSP90 chaperone/DNA topoisomerase II/histidine kinase"/>
    <property type="match status" value="1"/>
</dbReference>
<feature type="domain" description="Histidine kinase" evidence="6">
    <location>
        <begin position="1087"/>
        <end position="1298"/>
    </location>
</feature>
<proteinExistence type="predicted"/>
<dbReference type="SUPFAM" id="SSF47384">
    <property type="entry name" value="Homodimeric domain of signal transducing histidine kinase"/>
    <property type="match status" value="1"/>
</dbReference>
<dbReference type="Pfam" id="PF13185">
    <property type="entry name" value="GAF_2"/>
    <property type="match status" value="1"/>
</dbReference>
<dbReference type="eggNOG" id="COG3883">
    <property type="taxonomic scope" value="Bacteria"/>
</dbReference>
<dbReference type="InterPro" id="IPR003018">
    <property type="entry name" value="GAF"/>
</dbReference>